<gene>
    <name evidence="2" type="ORF">BZL29_7352</name>
</gene>
<feature type="compositionally biased region" description="Basic and acidic residues" evidence="1">
    <location>
        <begin position="1"/>
        <end position="11"/>
    </location>
</feature>
<protein>
    <submittedName>
        <fullName evidence="2">Uncharacterized protein</fullName>
    </submittedName>
</protein>
<evidence type="ECO:0000313" key="2">
    <source>
        <dbReference type="EMBL" id="OOK66839.1"/>
    </source>
</evidence>
<evidence type="ECO:0000313" key="3">
    <source>
        <dbReference type="Proteomes" id="UP000188532"/>
    </source>
</evidence>
<name>A0A1V3WIQ1_MYCKA</name>
<dbReference type="EMBL" id="MVBN01000009">
    <property type="protein sequence ID" value="OOK66839.1"/>
    <property type="molecule type" value="Genomic_DNA"/>
</dbReference>
<sequence length="63" mass="6546">MNRRTSAETNEKPGSSGSSFSYQGQRPIVPNDAGPGAVGCPDFELALTPALVISDARPGAFHD</sequence>
<comment type="caution">
    <text evidence="2">The sequence shown here is derived from an EMBL/GenBank/DDBJ whole genome shotgun (WGS) entry which is preliminary data.</text>
</comment>
<evidence type="ECO:0000256" key="1">
    <source>
        <dbReference type="SAM" id="MobiDB-lite"/>
    </source>
</evidence>
<dbReference type="AlphaFoldDB" id="A0A1V3WIQ1"/>
<dbReference type="Proteomes" id="UP000188532">
    <property type="component" value="Unassembled WGS sequence"/>
</dbReference>
<accession>A0A1V3WIQ1</accession>
<reference evidence="2 3" key="1">
    <citation type="submission" date="2017-02" db="EMBL/GenBank/DDBJ databases">
        <title>Complete genome sequences of Mycobacterium kansasii strains isolated from rhesus macaques.</title>
        <authorList>
            <person name="Panda A."/>
            <person name="Nagaraj S."/>
            <person name="Zhao X."/>
            <person name="Tettelin H."/>
            <person name="Detolla L.J."/>
        </authorList>
    </citation>
    <scope>NUCLEOTIDE SEQUENCE [LARGE SCALE GENOMIC DNA]</scope>
    <source>
        <strain evidence="2 3">11-3469</strain>
    </source>
</reference>
<feature type="region of interest" description="Disordered" evidence="1">
    <location>
        <begin position="1"/>
        <end position="40"/>
    </location>
</feature>
<organism evidence="2 3">
    <name type="scientific">Mycobacterium kansasii</name>
    <dbReference type="NCBI Taxonomy" id="1768"/>
    <lineage>
        <taxon>Bacteria</taxon>
        <taxon>Bacillati</taxon>
        <taxon>Actinomycetota</taxon>
        <taxon>Actinomycetes</taxon>
        <taxon>Mycobacteriales</taxon>
        <taxon>Mycobacteriaceae</taxon>
        <taxon>Mycobacterium</taxon>
    </lineage>
</organism>
<proteinExistence type="predicted"/>